<organism evidence="1">
    <name type="scientific">marine sediment metagenome</name>
    <dbReference type="NCBI Taxonomy" id="412755"/>
    <lineage>
        <taxon>unclassified sequences</taxon>
        <taxon>metagenomes</taxon>
        <taxon>ecological metagenomes</taxon>
    </lineage>
</organism>
<accession>A0A0F9U3V8</accession>
<sequence>MSDPIGTSKKRVIYVEFTAEHKIKKAELDKAIAGGMKRAGLERVTQQLRQEVIADVYYHLTRYFALGKTLTGKLSSLAYAIAYRVAVDTYRRPGQYAKRRSGGDVTLATPAAGFDVNYKNAEVQLLQLAENTLMSRQLSRAIKMLSEADREALLGMFQREAPLPRSTAVEIKAANLIAQREKRAKDRLRKAVERGAGQER</sequence>
<reference evidence="1" key="1">
    <citation type="journal article" date="2015" name="Nature">
        <title>Complex archaea that bridge the gap between prokaryotes and eukaryotes.</title>
        <authorList>
            <person name="Spang A."/>
            <person name="Saw J.H."/>
            <person name="Jorgensen S.L."/>
            <person name="Zaremba-Niedzwiedzka K."/>
            <person name="Martijn J."/>
            <person name="Lind A.E."/>
            <person name="van Eijk R."/>
            <person name="Schleper C."/>
            <person name="Guy L."/>
            <person name="Ettema T.J."/>
        </authorList>
    </citation>
    <scope>NUCLEOTIDE SEQUENCE</scope>
</reference>
<evidence type="ECO:0000313" key="1">
    <source>
        <dbReference type="EMBL" id="KKN86264.1"/>
    </source>
</evidence>
<comment type="caution">
    <text evidence="1">The sequence shown here is derived from an EMBL/GenBank/DDBJ whole genome shotgun (WGS) entry which is preliminary data.</text>
</comment>
<proteinExistence type="predicted"/>
<gene>
    <name evidence="1" type="ORF">LCGC14_0271330</name>
</gene>
<dbReference type="AlphaFoldDB" id="A0A0F9U3V8"/>
<protein>
    <submittedName>
        <fullName evidence="1">Uncharacterized protein</fullName>
    </submittedName>
</protein>
<name>A0A0F9U3V8_9ZZZZ</name>
<dbReference type="EMBL" id="LAZR01000150">
    <property type="protein sequence ID" value="KKN86264.1"/>
    <property type="molecule type" value="Genomic_DNA"/>
</dbReference>